<dbReference type="WBParaSite" id="GPUH_0000632401-mRNA-1">
    <property type="protein sequence ID" value="GPUH_0000632401-mRNA-1"/>
    <property type="gene ID" value="GPUH_0000632401"/>
</dbReference>
<proteinExistence type="predicted"/>
<dbReference type="Proteomes" id="UP000271098">
    <property type="component" value="Unassembled WGS sequence"/>
</dbReference>
<feature type="compositionally biased region" description="Low complexity" evidence="1">
    <location>
        <begin position="8"/>
        <end position="18"/>
    </location>
</feature>
<protein>
    <submittedName>
        <fullName evidence="2 4">Uncharacterized protein</fullName>
    </submittedName>
</protein>
<reference evidence="2 3" key="2">
    <citation type="submission" date="2018-11" db="EMBL/GenBank/DDBJ databases">
        <authorList>
            <consortium name="Pathogen Informatics"/>
        </authorList>
    </citation>
    <scope>NUCLEOTIDE SEQUENCE [LARGE SCALE GENOMIC DNA]</scope>
</reference>
<dbReference type="AlphaFoldDB" id="A0A183DC74"/>
<evidence type="ECO:0000256" key="1">
    <source>
        <dbReference type="SAM" id="MobiDB-lite"/>
    </source>
</evidence>
<feature type="region of interest" description="Disordered" evidence="1">
    <location>
        <begin position="1"/>
        <end position="28"/>
    </location>
</feature>
<accession>A0A183DC74</accession>
<evidence type="ECO:0000313" key="4">
    <source>
        <dbReference type="WBParaSite" id="GPUH_0000632401-mRNA-1"/>
    </source>
</evidence>
<evidence type="ECO:0000313" key="3">
    <source>
        <dbReference type="Proteomes" id="UP000271098"/>
    </source>
</evidence>
<dbReference type="EMBL" id="UYRT01014652">
    <property type="protein sequence ID" value="VDK54228.1"/>
    <property type="molecule type" value="Genomic_DNA"/>
</dbReference>
<keyword evidence="3" id="KW-1185">Reference proteome</keyword>
<dbReference type="Gene3D" id="4.10.365.10">
    <property type="entry name" value="p27"/>
    <property type="match status" value="1"/>
</dbReference>
<gene>
    <name evidence="2" type="ORF">GPUH_LOCUS6315</name>
</gene>
<evidence type="ECO:0000313" key="2">
    <source>
        <dbReference type="EMBL" id="VDK54228.1"/>
    </source>
</evidence>
<dbReference type="InterPro" id="IPR044898">
    <property type="entry name" value="CDI_dom_sf"/>
</dbReference>
<dbReference type="OrthoDB" id="6373236at2759"/>
<name>A0A183DC74_9BILA</name>
<sequence>MKSSAILPVPVNNNNNPVLPMKSPRKRTARRRLFSPPNHRLFDEWITKEIDEIRAQQRLKWGFQFDSENPCAASSQSDYIFTAVPAESVSPFFLSNFLLSTRIQSSIRH</sequence>
<organism evidence="4">
    <name type="scientific">Gongylonema pulchrum</name>
    <dbReference type="NCBI Taxonomy" id="637853"/>
    <lineage>
        <taxon>Eukaryota</taxon>
        <taxon>Metazoa</taxon>
        <taxon>Ecdysozoa</taxon>
        <taxon>Nematoda</taxon>
        <taxon>Chromadorea</taxon>
        <taxon>Rhabditida</taxon>
        <taxon>Spirurina</taxon>
        <taxon>Spiruromorpha</taxon>
        <taxon>Spiruroidea</taxon>
        <taxon>Gongylonematidae</taxon>
        <taxon>Gongylonema</taxon>
    </lineage>
</organism>
<reference evidence="4" key="1">
    <citation type="submission" date="2016-06" db="UniProtKB">
        <authorList>
            <consortium name="WormBaseParasite"/>
        </authorList>
    </citation>
    <scope>IDENTIFICATION</scope>
</reference>